<dbReference type="Gene3D" id="1.20.1460.10">
    <property type="entry name" value="subunit c (vma5p) of the yeast v-atpase, domain 2"/>
    <property type="match status" value="1"/>
</dbReference>
<organism evidence="6 7">
    <name type="scientific">Batrachochytrium salamandrivorans</name>
    <dbReference type="NCBI Taxonomy" id="1357716"/>
    <lineage>
        <taxon>Eukaryota</taxon>
        <taxon>Fungi</taxon>
        <taxon>Fungi incertae sedis</taxon>
        <taxon>Chytridiomycota</taxon>
        <taxon>Chytridiomycota incertae sedis</taxon>
        <taxon>Chytridiomycetes</taxon>
        <taxon>Rhizophydiales</taxon>
        <taxon>Rhizophydiales incertae sedis</taxon>
        <taxon>Batrachochytrium</taxon>
    </lineage>
</organism>
<reference evidence="6 7" key="1">
    <citation type="submission" date="2021-02" db="EMBL/GenBank/DDBJ databases">
        <title>Variation within the Batrachochytrium salamandrivorans European outbreak.</title>
        <authorList>
            <person name="Kelly M."/>
            <person name="Pasmans F."/>
            <person name="Shea T.P."/>
            <person name="Munoz J.F."/>
            <person name="Carranza S."/>
            <person name="Cuomo C.A."/>
            <person name="Martel A."/>
        </authorList>
    </citation>
    <scope>NUCLEOTIDE SEQUENCE [LARGE SCALE GENOMIC DNA]</scope>
    <source>
        <strain evidence="6 7">AMFP18/2</strain>
    </source>
</reference>
<comment type="subunit">
    <text evidence="5">V-ATPase is a heteromultimeric enzyme composed of a peripheral catalytic V1 complex (components A to H) attached to an integral membrane V0 proton pore complex.</text>
</comment>
<evidence type="ECO:0000313" key="7">
    <source>
        <dbReference type="Proteomes" id="UP001648503"/>
    </source>
</evidence>
<dbReference type="Pfam" id="PF03223">
    <property type="entry name" value="V-ATPase_C"/>
    <property type="match status" value="1"/>
</dbReference>
<dbReference type="PANTHER" id="PTHR10137:SF0">
    <property type="entry name" value="V-TYPE PROTON ATPASE SUBUNIT C"/>
    <property type="match status" value="1"/>
</dbReference>
<evidence type="ECO:0000256" key="4">
    <source>
        <dbReference type="ARBA" id="ARBA00023065"/>
    </source>
</evidence>
<sequence length="427" mass="48091">MFQASPTLQQNPPPALLLVSRNSFTQQQHRTHQYTLELAMSGAPPTVWFLCAPGKPSKQEAVSMLKENISSKNADLAEVFPFTLPEFKVGTLDTLVALSDDLVKTDQALEATVTKVSDGLRGLLANDLVQWKSNLVVGDKAIGSYLKSFQWNSMKYRVDKTLREIADTVAQEVSSIDTLMKTKTQAYSQVKGVLQGIQRKLTGNLAVRNLGDIVKKEMFVLDSEYLTTLLVAVPRSSTKEWVNDYETLTQMVVPRSTTKIAEDDEYTLFSVALFQRVVEEFSNKARERKFIVRDFKWNPERLSAEKKQLSDLTAAEREQWSTLLRLSKTNFGELYGCWMHIKALRLFVESILRYGLPPNFQPMTIMAKPKQERKVRDTLNKVYAYADGSHKSSDAAAADEGIDESMQMLLGGKDYCPAVLFSINTIC</sequence>
<comment type="function">
    <text evidence="5">Subunit of the V1 complex of vacuolar(H+)-ATPase (V-ATPase), a multisubunit enzyme composed of a peripheral complex (V1) that hydrolyzes ATP and a membrane integral complex (V0) that translocates protons. V-ATPase is responsible for acidifying and maintaining the pH of intracellular compartments and in some cell types, is targeted to the plasma membrane, where it is responsible for acidifying the extracellular environment. Subunit C is necessary for the assembly of the catalytic sector of the enzyme and is likely to have a specific function in its catalytic activity.</text>
</comment>
<comment type="caution">
    <text evidence="6">The sequence shown here is derived from an EMBL/GenBank/DDBJ whole genome shotgun (WGS) entry which is preliminary data.</text>
</comment>
<keyword evidence="4 5" id="KW-0406">Ion transport</keyword>
<evidence type="ECO:0000256" key="5">
    <source>
        <dbReference type="RuleBase" id="RU364010"/>
    </source>
</evidence>
<keyword evidence="7" id="KW-1185">Reference proteome</keyword>
<evidence type="ECO:0000256" key="2">
    <source>
        <dbReference type="ARBA" id="ARBA00022448"/>
    </source>
</evidence>
<proteinExistence type="inferred from homology"/>
<protein>
    <recommendedName>
        <fullName evidence="5">V-type proton ATPase subunit C</fullName>
    </recommendedName>
</protein>
<name>A0ABQ8FJY1_9FUNG</name>
<evidence type="ECO:0000256" key="3">
    <source>
        <dbReference type="ARBA" id="ARBA00022781"/>
    </source>
</evidence>
<accession>A0ABQ8FJY1</accession>
<dbReference type="PANTHER" id="PTHR10137">
    <property type="entry name" value="V-TYPE PROTON ATPASE SUBUNIT C"/>
    <property type="match status" value="1"/>
</dbReference>
<dbReference type="Proteomes" id="UP001648503">
    <property type="component" value="Unassembled WGS sequence"/>
</dbReference>
<dbReference type="CDD" id="cd14785">
    <property type="entry name" value="V-ATPase_C"/>
    <property type="match status" value="1"/>
</dbReference>
<dbReference type="Gene3D" id="3.30.70.1180">
    <property type="entry name" value="Vacuolar atp synthase subunit c, domain 1"/>
    <property type="match status" value="1"/>
</dbReference>
<dbReference type="Gene3D" id="3.30.70.100">
    <property type="match status" value="1"/>
</dbReference>
<dbReference type="SUPFAM" id="SSF118203">
    <property type="entry name" value="Vacuolar ATP synthase subunit C"/>
    <property type="match status" value="1"/>
</dbReference>
<dbReference type="InterPro" id="IPR004907">
    <property type="entry name" value="ATPase_V1-cplx_csu"/>
</dbReference>
<gene>
    <name evidence="6" type="ORF">BASA50_002932</name>
</gene>
<evidence type="ECO:0000256" key="1">
    <source>
        <dbReference type="ARBA" id="ARBA00006138"/>
    </source>
</evidence>
<evidence type="ECO:0000313" key="6">
    <source>
        <dbReference type="EMBL" id="KAH6599590.1"/>
    </source>
</evidence>
<keyword evidence="3 5" id="KW-0375">Hydrogen ion transport</keyword>
<dbReference type="InterPro" id="IPR036132">
    <property type="entry name" value="Vac_ATP_synth_c_sf"/>
</dbReference>
<dbReference type="EMBL" id="JAFCIX010000063">
    <property type="protein sequence ID" value="KAH6599590.1"/>
    <property type="molecule type" value="Genomic_DNA"/>
</dbReference>
<comment type="similarity">
    <text evidence="1 5">Belongs to the V-ATPase C subunit family.</text>
</comment>
<keyword evidence="2 5" id="KW-0813">Transport</keyword>